<name>A0AAU9L9E2_9ASTR</name>
<comment type="caution">
    <text evidence="1">The sequence shown here is derived from an EMBL/GenBank/DDBJ whole genome shotgun (WGS) entry which is preliminary data.</text>
</comment>
<dbReference type="EMBL" id="CAKMRJ010000001">
    <property type="protein sequence ID" value="CAH1412074.1"/>
    <property type="molecule type" value="Genomic_DNA"/>
</dbReference>
<protein>
    <submittedName>
        <fullName evidence="1">Uncharacterized protein</fullName>
    </submittedName>
</protein>
<organism evidence="1 2">
    <name type="scientific">Lactuca virosa</name>
    <dbReference type="NCBI Taxonomy" id="75947"/>
    <lineage>
        <taxon>Eukaryota</taxon>
        <taxon>Viridiplantae</taxon>
        <taxon>Streptophyta</taxon>
        <taxon>Embryophyta</taxon>
        <taxon>Tracheophyta</taxon>
        <taxon>Spermatophyta</taxon>
        <taxon>Magnoliopsida</taxon>
        <taxon>eudicotyledons</taxon>
        <taxon>Gunneridae</taxon>
        <taxon>Pentapetalae</taxon>
        <taxon>asterids</taxon>
        <taxon>campanulids</taxon>
        <taxon>Asterales</taxon>
        <taxon>Asteraceae</taxon>
        <taxon>Cichorioideae</taxon>
        <taxon>Cichorieae</taxon>
        <taxon>Lactucinae</taxon>
        <taxon>Lactuca</taxon>
    </lineage>
</organism>
<dbReference type="Proteomes" id="UP001157418">
    <property type="component" value="Unassembled WGS sequence"/>
</dbReference>
<sequence>MIKTSIIFLNVCDMRKCVFCREETVVALVKYGAYVGVFDDPTPMNPALSRFRHIFVGIKFESIIKKWCGRKQKYVGVEKALARVYSCGEVGGGKDRYTVDDIDEIRKEWSSFVATFIFR</sequence>
<evidence type="ECO:0000313" key="1">
    <source>
        <dbReference type="EMBL" id="CAH1412074.1"/>
    </source>
</evidence>
<dbReference type="AlphaFoldDB" id="A0AAU9L9E2"/>
<evidence type="ECO:0000313" key="2">
    <source>
        <dbReference type="Proteomes" id="UP001157418"/>
    </source>
</evidence>
<accession>A0AAU9L9E2</accession>
<proteinExistence type="predicted"/>
<reference evidence="1 2" key="1">
    <citation type="submission" date="2022-01" db="EMBL/GenBank/DDBJ databases">
        <authorList>
            <person name="Xiong W."/>
            <person name="Schranz E."/>
        </authorList>
    </citation>
    <scope>NUCLEOTIDE SEQUENCE [LARGE SCALE GENOMIC DNA]</scope>
</reference>
<keyword evidence="2" id="KW-1185">Reference proteome</keyword>
<gene>
    <name evidence="1" type="ORF">LVIROSA_LOCUS121</name>
</gene>